<dbReference type="EMBL" id="LDZY01000001">
    <property type="protein sequence ID" value="KLU67665.1"/>
    <property type="molecule type" value="Genomic_DNA"/>
</dbReference>
<evidence type="ECO:0000313" key="2">
    <source>
        <dbReference type="Proteomes" id="UP000036356"/>
    </source>
</evidence>
<dbReference type="PATRIC" id="fig|476652.3.peg.61"/>
<dbReference type="RefSeq" id="WP_047808052.1">
    <property type="nucleotide sequence ID" value="NZ_LDZY01000001.1"/>
</dbReference>
<dbReference type="Proteomes" id="UP000036356">
    <property type="component" value="Unassembled WGS sequence"/>
</dbReference>
<sequence>MSFTIKTQSDVFKLALLLYDYLSQNGYPAEAKYLNQLADSCYPQNAQSLEAHLIAFKEIRAAISDLPLAYLRALDEAIMLISGS</sequence>
<dbReference type="AlphaFoldDB" id="A0A0J1FW56"/>
<proteinExistence type="predicted"/>
<comment type="caution">
    <text evidence="1">The sequence shown here is derived from an EMBL/GenBank/DDBJ whole genome shotgun (WGS) entry which is preliminary data.</text>
</comment>
<protein>
    <submittedName>
        <fullName evidence="1">Uncharacterized protein</fullName>
    </submittedName>
</protein>
<organism evidence="1 2">
    <name type="scientific">Desulfosporosinus acididurans</name>
    <dbReference type="NCBI Taxonomy" id="476652"/>
    <lineage>
        <taxon>Bacteria</taxon>
        <taxon>Bacillati</taxon>
        <taxon>Bacillota</taxon>
        <taxon>Clostridia</taxon>
        <taxon>Eubacteriales</taxon>
        <taxon>Desulfitobacteriaceae</taxon>
        <taxon>Desulfosporosinus</taxon>
    </lineage>
</organism>
<keyword evidence="2" id="KW-1185">Reference proteome</keyword>
<evidence type="ECO:0000313" key="1">
    <source>
        <dbReference type="EMBL" id="KLU67665.1"/>
    </source>
</evidence>
<gene>
    <name evidence="1" type="ORF">DEAC_c00590</name>
</gene>
<name>A0A0J1FW56_9FIRM</name>
<reference evidence="1 2" key="1">
    <citation type="submission" date="2015-06" db="EMBL/GenBank/DDBJ databases">
        <title>Draft genome of the moderately acidophilic sulfate reducer Candidatus Desulfosporosinus acididurans strain M1.</title>
        <authorList>
            <person name="Poehlein A."/>
            <person name="Petzsch P."/>
            <person name="Johnson B.D."/>
            <person name="Schloemann M."/>
            <person name="Daniel R."/>
            <person name="Muehling M."/>
        </authorList>
    </citation>
    <scope>NUCLEOTIDE SEQUENCE [LARGE SCALE GENOMIC DNA]</scope>
    <source>
        <strain evidence="1 2">M1</strain>
    </source>
</reference>
<dbReference type="STRING" id="476652.DEAC_c00590"/>
<accession>A0A0J1FW56</accession>